<protein>
    <submittedName>
        <fullName evidence="7">Glutamate carboxypeptidase</fullName>
    </submittedName>
</protein>
<keyword evidence="3" id="KW-0378">Hydrolase</keyword>
<feature type="active site" evidence="5">
    <location>
        <position position="88"/>
    </location>
</feature>
<evidence type="ECO:0000256" key="2">
    <source>
        <dbReference type="ARBA" id="ARBA00022723"/>
    </source>
</evidence>
<dbReference type="Gene3D" id="3.30.70.360">
    <property type="match status" value="1"/>
</dbReference>
<evidence type="ECO:0000256" key="4">
    <source>
        <dbReference type="ARBA" id="ARBA00022833"/>
    </source>
</evidence>
<evidence type="ECO:0000256" key="1">
    <source>
        <dbReference type="ARBA" id="ARBA00001947"/>
    </source>
</evidence>
<dbReference type="InterPro" id="IPR017150">
    <property type="entry name" value="Pept_M20_glutamate_carboxypep"/>
</dbReference>
<dbReference type="AlphaFoldDB" id="A0A068SRI1"/>
<dbReference type="PIRSF" id="PIRSF037238">
    <property type="entry name" value="Carboxypeptidase_G2"/>
    <property type="match status" value="1"/>
</dbReference>
<dbReference type="Pfam" id="PF07687">
    <property type="entry name" value="M20_dimer"/>
    <property type="match status" value="1"/>
</dbReference>
<dbReference type="Pfam" id="PF01546">
    <property type="entry name" value="Peptidase_M20"/>
    <property type="match status" value="1"/>
</dbReference>
<dbReference type="PROSITE" id="PS00758">
    <property type="entry name" value="ARGE_DAPE_CPG2_1"/>
    <property type="match status" value="1"/>
</dbReference>
<dbReference type="InterPro" id="IPR011650">
    <property type="entry name" value="Peptidase_M20_dimer"/>
</dbReference>
<keyword evidence="8" id="KW-1185">Reference proteome</keyword>
<proteinExistence type="predicted"/>
<feature type="domain" description="Peptidase M20 dimerisation" evidence="6">
    <location>
        <begin position="183"/>
        <end position="276"/>
    </location>
</feature>
<dbReference type="eggNOG" id="COG0624">
    <property type="taxonomic scope" value="Bacteria"/>
</dbReference>
<dbReference type="SUPFAM" id="SSF53187">
    <property type="entry name" value="Zn-dependent exopeptidases"/>
    <property type="match status" value="1"/>
</dbReference>
<name>A0A068SRI1_NEOGA</name>
<evidence type="ECO:0000256" key="3">
    <source>
        <dbReference type="ARBA" id="ARBA00022801"/>
    </source>
</evidence>
<dbReference type="GO" id="GO:0004180">
    <property type="term" value="F:carboxypeptidase activity"/>
    <property type="evidence" value="ECO:0007669"/>
    <property type="project" value="UniProtKB-KW"/>
</dbReference>
<evidence type="ECO:0000313" key="8">
    <source>
        <dbReference type="Proteomes" id="UP000028181"/>
    </source>
</evidence>
<keyword evidence="4" id="KW-0862">Zinc</keyword>
<dbReference type="SUPFAM" id="SSF55031">
    <property type="entry name" value="Bacterial exopeptidase dimerisation domain"/>
    <property type="match status" value="1"/>
</dbReference>
<gene>
    <name evidence="7" type="ORF">RG540_CH23010</name>
</gene>
<comment type="cofactor">
    <cofactor evidence="1">
        <name>Zn(2+)</name>
        <dbReference type="ChEBI" id="CHEBI:29105"/>
    </cofactor>
</comment>
<dbReference type="HOGENOM" id="CLU_021802_7_0_5"/>
<dbReference type="CDD" id="cd03885">
    <property type="entry name" value="M20_CPDG2"/>
    <property type="match status" value="1"/>
</dbReference>
<evidence type="ECO:0000313" key="7">
    <source>
        <dbReference type="EMBL" id="CDN48469.1"/>
    </source>
</evidence>
<dbReference type="EMBL" id="HG938353">
    <property type="protein sequence ID" value="CDN48469.1"/>
    <property type="molecule type" value="Genomic_DNA"/>
</dbReference>
<keyword evidence="7" id="KW-0645">Protease</keyword>
<keyword evidence="7" id="KW-0121">Carboxypeptidase</keyword>
<keyword evidence="2" id="KW-0479">Metal-binding</keyword>
<evidence type="ECO:0000256" key="5">
    <source>
        <dbReference type="PIRSR" id="PIRSR037238-1"/>
    </source>
</evidence>
<feature type="active site" description="Proton acceptor" evidence="5">
    <location>
        <position position="148"/>
    </location>
</feature>
<dbReference type="GO" id="GO:0046872">
    <property type="term" value="F:metal ion binding"/>
    <property type="evidence" value="ECO:0007669"/>
    <property type="project" value="UniProtKB-KW"/>
</dbReference>
<accession>A0A068SRI1</accession>
<sequence>MTLAISAKDIDDKALIDELKQWVEIETPTLDAVAVNVLADRVEAIGKAAGLETERLPGTLGFGDILAVRSPRPAGSNEKTVLVLAHLDTVHAVGVINNQLPLRQEGDKLYGPGIYDMKSGALMALEAMKLAVMHGSRMPIHLIFVPDEEMGSLSSRAFMEDAAKSAGYTLVVEPARDGGKVVVARKGVAMYDVTIRGRAAHAGARPQDGRSAIRAAARLVLELEALNDTERGVTVTVGTIRGGTGRNTVPAECRLQVDVRVPDDAIAKEITTKIEAMKPVDPDITFEIDGQMNRPPFAQTDEGKRLFDVAAEIADGLGMKLEGMATGGGSDGNFTAALGVPTLDGLGADGAGPHTFNEHIFVSSVAPRTALLANLMISLEAK</sequence>
<dbReference type="PANTHER" id="PTHR43808">
    <property type="entry name" value="ACETYLORNITHINE DEACETYLASE"/>
    <property type="match status" value="1"/>
</dbReference>
<dbReference type="InterPro" id="IPR001261">
    <property type="entry name" value="ArgE/DapE_CS"/>
</dbReference>
<dbReference type="KEGG" id="ngg:RG540_CH23010"/>
<dbReference type="PANTHER" id="PTHR43808:SF9">
    <property type="entry name" value="BLL0789 PROTEIN"/>
    <property type="match status" value="1"/>
</dbReference>
<dbReference type="GeneID" id="24258520"/>
<dbReference type="PATRIC" id="fig|1028800.3.peg.2329"/>
<reference evidence="8" key="1">
    <citation type="journal article" date="2014" name="BMC Genomics">
        <title>Genome sequencing of two Neorhizobium galegae strains reveals a noeT gene responsible for the unusual acetylation of the nodulation factors.</title>
        <authorList>
            <person name="Osterman J."/>
            <person name="Marsh J."/>
            <person name="Laine P.K."/>
            <person name="Zeng Z."/>
            <person name="Alatalo E."/>
            <person name="Sullivan J.T."/>
            <person name="Young J.P."/>
            <person name="Thomas-Oates J."/>
            <person name="Paulin L."/>
            <person name="Lindstrom K."/>
        </authorList>
    </citation>
    <scope>NUCLEOTIDE SEQUENCE [LARGE SCALE GENOMIC DNA]</scope>
    <source>
        <strain evidence="8">HAMBI 540</strain>
    </source>
</reference>
<organism evidence="7 8">
    <name type="scientific">Neorhizobium galegae bv. orientalis str. HAMBI 540</name>
    <dbReference type="NCBI Taxonomy" id="1028800"/>
    <lineage>
        <taxon>Bacteria</taxon>
        <taxon>Pseudomonadati</taxon>
        <taxon>Pseudomonadota</taxon>
        <taxon>Alphaproteobacteria</taxon>
        <taxon>Hyphomicrobiales</taxon>
        <taxon>Rhizobiaceae</taxon>
        <taxon>Rhizobium/Agrobacterium group</taxon>
        <taxon>Neorhizobium</taxon>
    </lineage>
</organism>
<dbReference type="RefSeq" id="WP_038587853.1">
    <property type="nucleotide sequence ID" value="NZ_HG938353.1"/>
</dbReference>
<evidence type="ECO:0000259" key="6">
    <source>
        <dbReference type="Pfam" id="PF07687"/>
    </source>
</evidence>
<dbReference type="InterPro" id="IPR036264">
    <property type="entry name" value="Bact_exopeptidase_dim_dom"/>
</dbReference>
<dbReference type="OrthoDB" id="9776600at2"/>
<dbReference type="Gene3D" id="3.40.630.10">
    <property type="entry name" value="Zn peptidases"/>
    <property type="match status" value="1"/>
</dbReference>
<dbReference type="Proteomes" id="UP000028181">
    <property type="component" value="Chromosome I"/>
</dbReference>
<dbReference type="InterPro" id="IPR050072">
    <property type="entry name" value="Peptidase_M20A"/>
</dbReference>
<dbReference type="InterPro" id="IPR002933">
    <property type="entry name" value="Peptidase_M20"/>
</dbReference>